<dbReference type="EMBL" id="ML119715">
    <property type="protein sequence ID" value="RPA78150.1"/>
    <property type="molecule type" value="Genomic_DNA"/>
</dbReference>
<reference evidence="2 3" key="1">
    <citation type="journal article" date="2018" name="Nat. Ecol. Evol.">
        <title>Pezizomycetes genomes reveal the molecular basis of ectomycorrhizal truffle lifestyle.</title>
        <authorList>
            <person name="Murat C."/>
            <person name="Payen T."/>
            <person name="Noel B."/>
            <person name="Kuo A."/>
            <person name="Morin E."/>
            <person name="Chen J."/>
            <person name="Kohler A."/>
            <person name="Krizsan K."/>
            <person name="Balestrini R."/>
            <person name="Da Silva C."/>
            <person name="Montanini B."/>
            <person name="Hainaut M."/>
            <person name="Levati E."/>
            <person name="Barry K.W."/>
            <person name="Belfiori B."/>
            <person name="Cichocki N."/>
            <person name="Clum A."/>
            <person name="Dockter R.B."/>
            <person name="Fauchery L."/>
            <person name="Guy J."/>
            <person name="Iotti M."/>
            <person name="Le Tacon F."/>
            <person name="Lindquist E.A."/>
            <person name="Lipzen A."/>
            <person name="Malagnac F."/>
            <person name="Mello A."/>
            <person name="Molinier V."/>
            <person name="Miyauchi S."/>
            <person name="Poulain J."/>
            <person name="Riccioni C."/>
            <person name="Rubini A."/>
            <person name="Sitrit Y."/>
            <person name="Splivallo R."/>
            <person name="Traeger S."/>
            <person name="Wang M."/>
            <person name="Zifcakova L."/>
            <person name="Wipf D."/>
            <person name="Zambonelli A."/>
            <person name="Paolocci F."/>
            <person name="Nowrousian M."/>
            <person name="Ottonello S."/>
            <person name="Baldrian P."/>
            <person name="Spatafora J.W."/>
            <person name="Henrissat B."/>
            <person name="Nagy L.G."/>
            <person name="Aury J.M."/>
            <person name="Wincker P."/>
            <person name="Grigoriev I.V."/>
            <person name="Bonfante P."/>
            <person name="Martin F.M."/>
        </authorList>
    </citation>
    <scope>NUCLEOTIDE SEQUENCE [LARGE SCALE GENOMIC DNA]</scope>
    <source>
        <strain evidence="2 3">RN42</strain>
    </source>
</reference>
<evidence type="ECO:0000313" key="2">
    <source>
        <dbReference type="EMBL" id="RPA78150.1"/>
    </source>
</evidence>
<dbReference type="PANTHER" id="PTHR41774">
    <property type="match status" value="1"/>
</dbReference>
<accession>A0A3N4I216</accession>
<name>A0A3N4I216_ASCIM</name>
<dbReference type="InterPro" id="IPR015867">
    <property type="entry name" value="N-reg_PII/ATP_PRibTrfase_C"/>
</dbReference>
<dbReference type="AlphaFoldDB" id="A0A3N4I216"/>
<dbReference type="OrthoDB" id="15981at2759"/>
<dbReference type="STRING" id="1160509.A0A3N4I216"/>
<gene>
    <name evidence="2" type="ORF">BJ508DRAFT_416677</name>
</gene>
<evidence type="ECO:0000256" key="1">
    <source>
        <dbReference type="ARBA" id="ARBA00020998"/>
    </source>
</evidence>
<sequence>MAQQRYKLIFYTPLPPCETIKSAIFATGAGTFPGGKYSHCAFESLGTGQFLPVEGSGANPNIGEVGKVERVEEKRVEIMCVGEEVVRRAVEALKREHPYEEVAYEVYKMEDF</sequence>
<protein>
    <recommendedName>
        <fullName evidence="1">ATP phosphoribosyltransferase</fullName>
    </recommendedName>
</protein>
<dbReference type="PANTHER" id="PTHR41774:SF1">
    <property type="entry name" value="NGG1P INTERACTING FACTOR NIF3"/>
    <property type="match status" value="1"/>
</dbReference>
<proteinExistence type="predicted"/>
<dbReference type="Gene3D" id="3.30.70.120">
    <property type="match status" value="1"/>
</dbReference>
<organism evidence="2 3">
    <name type="scientific">Ascobolus immersus RN42</name>
    <dbReference type="NCBI Taxonomy" id="1160509"/>
    <lineage>
        <taxon>Eukaryota</taxon>
        <taxon>Fungi</taxon>
        <taxon>Dikarya</taxon>
        <taxon>Ascomycota</taxon>
        <taxon>Pezizomycotina</taxon>
        <taxon>Pezizomycetes</taxon>
        <taxon>Pezizales</taxon>
        <taxon>Ascobolaceae</taxon>
        <taxon>Ascobolus</taxon>
    </lineage>
</organism>
<dbReference type="Proteomes" id="UP000275078">
    <property type="component" value="Unassembled WGS sequence"/>
</dbReference>
<keyword evidence="3" id="KW-1185">Reference proteome</keyword>
<evidence type="ECO:0000313" key="3">
    <source>
        <dbReference type="Proteomes" id="UP000275078"/>
    </source>
</evidence>
<dbReference type="SUPFAM" id="SSF102705">
    <property type="entry name" value="NIF3 (NGG1p interacting factor 3)-like"/>
    <property type="match status" value="1"/>
</dbReference>
<dbReference type="InterPro" id="IPR036069">
    <property type="entry name" value="DUF34/NIF3_sf"/>
</dbReference>